<evidence type="ECO:0000256" key="5">
    <source>
        <dbReference type="RuleBase" id="RU003887"/>
    </source>
</evidence>
<proteinExistence type="inferred from homology"/>
<dbReference type="SUPFAM" id="SSF55174">
    <property type="entry name" value="Alpha-L RNA-binding motif"/>
    <property type="match status" value="1"/>
</dbReference>
<keyword evidence="3 5" id="KW-0413">Isomerase</keyword>
<dbReference type="Gene3D" id="3.10.290.10">
    <property type="entry name" value="RNA-binding S4 domain"/>
    <property type="match status" value="1"/>
</dbReference>
<dbReference type="InterPro" id="IPR006145">
    <property type="entry name" value="PsdUridine_synth_RsuA/RluA"/>
</dbReference>
<dbReference type="PROSITE" id="PS50889">
    <property type="entry name" value="S4"/>
    <property type="match status" value="1"/>
</dbReference>
<dbReference type="InterPro" id="IPR050343">
    <property type="entry name" value="RsuA_PseudoU_synthase"/>
</dbReference>
<dbReference type="SMART" id="SM00363">
    <property type="entry name" value="S4"/>
    <property type="match status" value="1"/>
</dbReference>
<organism evidence="7 8">
    <name type="scientific">Candidatus Onthenecus intestinigallinarum</name>
    <dbReference type="NCBI Taxonomy" id="2840875"/>
    <lineage>
        <taxon>Bacteria</taxon>
        <taxon>Bacillati</taxon>
        <taxon>Bacillota</taxon>
        <taxon>Clostridia</taxon>
        <taxon>Eubacteriales</taxon>
        <taxon>Candidatus Onthenecus</taxon>
    </lineage>
</organism>
<comment type="caution">
    <text evidence="7">The sequence shown here is derived from an EMBL/GenBank/DDBJ whole genome shotgun (WGS) entry which is preliminary data.</text>
</comment>
<evidence type="ECO:0000313" key="8">
    <source>
        <dbReference type="Proteomes" id="UP000886887"/>
    </source>
</evidence>
<dbReference type="PANTHER" id="PTHR47683:SF4">
    <property type="entry name" value="PSEUDOURIDINE SYNTHASE"/>
    <property type="match status" value="1"/>
</dbReference>
<dbReference type="NCBIfam" id="TIGR00093">
    <property type="entry name" value="pseudouridine synthase"/>
    <property type="match status" value="1"/>
</dbReference>
<name>A0A9D0ZCF5_9FIRM</name>
<feature type="domain" description="RNA-binding S4" evidence="6">
    <location>
        <begin position="5"/>
        <end position="63"/>
    </location>
</feature>
<gene>
    <name evidence="7" type="ORF">IAB73_07405</name>
</gene>
<dbReference type="CDD" id="cd02553">
    <property type="entry name" value="PseudoU_synth_RsuA"/>
    <property type="match status" value="1"/>
</dbReference>
<evidence type="ECO:0000256" key="4">
    <source>
        <dbReference type="PROSITE-ProRule" id="PRU00182"/>
    </source>
</evidence>
<dbReference type="SUPFAM" id="SSF55120">
    <property type="entry name" value="Pseudouridine synthase"/>
    <property type="match status" value="1"/>
</dbReference>
<dbReference type="PROSITE" id="PS01149">
    <property type="entry name" value="PSI_RSU"/>
    <property type="match status" value="1"/>
</dbReference>
<comment type="similarity">
    <text evidence="1 5">Belongs to the pseudouridine synthase RsuA family.</text>
</comment>
<dbReference type="InterPro" id="IPR020103">
    <property type="entry name" value="PsdUridine_synth_cat_dom_sf"/>
</dbReference>
<dbReference type="AlphaFoldDB" id="A0A9D0ZCF5"/>
<dbReference type="EC" id="5.4.99.-" evidence="5"/>
<sequence>MSDFMRLDRFLAFLGCGTRGEVRDALRAGRVTLDGRPERDGGRRIDAQCACVTFDGEALAYKPHRHLMMNKPAGVLTAARDARQPTVLDLLAPLYRACGCMPVGRLDKDTEGLLLFTSDGELAHRLLAPKRHVDKVYLACVDGPLGEADVQAFSEGLQLSDFCAMPARLEILRSAPDGAEAQVTVQEGKFHQVKRMFAARGVQVTHLKRLSVGPVPLDPALAPGAYRELTDAELAALEGCVRADAP</sequence>
<dbReference type="Gene3D" id="3.30.70.580">
    <property type="entry name" value="Pseudouridine synthase I, catalytic domain, N-terminal subdomain"/>
    <property type="match status" value="1"/>
</dbReference>
<dbReference type="Gene3D" id="3.30.70.1560">
    <property type="entry name" value="Alpha-L RNA-binding motif"/>
    <property type="match status" value="1"/>
</dbReference>
<dbReference type="PANTHER" id="PTHR47683">
    <property type="entry name" value="PSEUDOURIDINE SYNTHASE FAMILY PROTEIN-RELATED"/>
    <property type="match status" value="1"/>
</dbReference>
<evidence type="ECO:0000256" key="3">
    <source>
        <dbReference type="ARBA" id="ARBA00023235"/>
    </source>
</evidence>
<dbReference type="GO" id="GO:0003723">
    <property type="term" value="F:RNA binding"/>
    <property type="evidence" value="ECO:0007669"/>
    <property type="project" value="UniProtKB-KW"/>
</dbReference>
<protein>
    <recommendedName>
        <fullName evidence="5">Pseudouridine synthase</fullName>
        <ecNumber evidence="5">5.4.99.-</ecNumber>
    </recommendedName>
</protein>
<dbReference type="InterPro" id="IPR000748">
    <property type="entry name" value="PsdUridine_synth_RsuA/RluB/E/F"/>
</dbReference>
<dbReference type="FunFam" id="3.30.70.1560:FF:000001">
    <property type="entry name" value="Pseudouridine synthase"/>
    <property type="match status" value="1"/>
</dbReference>
<reference evidence="7" key="2">
    <citation type="journal article" date="2021" name="PeerJ">
        <title>Extensive microbial diversity within the chicken gut microbiome revealed by metagenomics and culture.</title>
        <authorList>
            <person name="Gilroy R."/>
            <person name="Ravi A."/>
            <person name="Getino M."/>
            <person name="Pursley I."/>
            <person name="Horton D.L."/>
            <person name="Alikhan N.F."/>
            <person name="Baker D."/>
            <person name="Gharbi K."/>
            <person name="Hall N."/>
            <person name="Watson M."/>
            <person name="Adriaenssens E.M."/>
            <person name="Foster-Nyarko E."/>
            <person name="Jarju S."/>
            <person name="Secka A."/>
            <person name="Antonio M."/>
            <person name="Oren A."/>
            <person name="Chaudhuri R.R."/>
            <person name="La Ragione R."/>
            <person name="Hildebrand F."/>
            <person name="Pallen M.J."/>
        </authorList>
    </citation>
    <scope>NUCLEOTIDE SEQUENCE</scope>
    <source>
        <strain evidence="7">ChiSxjej2B14-6234</strain>
    </source>
</reference>
<dbReference type="InterPro" id="IPR020094">
    <property type="entry name" value="TruA/RsuA/RluB/E/F_N"/>
</dbReference>
<dbReference type="GO" id="GO:0120159">
    <property type="term" value="F:rRNA pseudouridine synthase activity"/>
    <property type="evidence" value="ECO:0007669"/>
    <property type="project" value="UniProtKB-ARBA"/>
</dbReference>
<evidence type="ECO:0000256" key="1">
    <source>
        <dbReference type="ARBA" id="ARBA00008348"/>
    </source>
</evidence>
<dbReference type="GO" id="GO:0000455">
    <property type="term" value="P:enzyme-directed rRNA pseudouridine synthesis"/>
    <property type="evidence" value="ECO:0007669"/>
    <property type="project" value="UniProtKB-ARBA"/>
</dbReference>
<evidence type="ECO:0000313" key="7">
    <source>
        <dbReference type="EMBL" id="HIQ72015.1"/>
    </source>
</evidence>
<dbReference type="Proteomes" id="UP000886887">
    <property type="component" value="Unassembled WGS sequence"/>
</dbReference>
<dbReference type="InterPro" id="IPR018496">
    <property type="entry name" value="PsdUridine_synth_RsuA/RluB_CS"/>
</dbReference>
<reference evidence="7" key="1">
    <citation type="submission" date="2020-10" db="EMBL/GenBank/DDBJ databases">
        <authorList>
            <person name="Gilroy R."/>
        </authorList>
    </citation>
    <scope>NUCLEOTIDE SEQUENCE</scope>
    <source>
        <strain evidence="7">ChiSxjej2B14-6234</strain>
    </source>
</reference>
<evidence type="ECO:0000259" key="6">
    <source>
        <dbReference type="SMART" id="SM00363"/>
    </source>
</evidence>
<dbReference type="InterPro" id="IPR042092">
    <property type="entry name" value="PsdUridine_s_RsuA/RluB/E/F_cat"/>
</dbReference>
<keyword evidence="2 4" id="KW-0694">RNA-binding</keyword>
<evidence type="ECO:0000256" key="2">
    <source>
        <dbReference type="ARBA" id="ARBA00022884"/>
    </source>
</evidence>
<dbReference type="Pfam" id="PF00849">
    <property type="entry name" value="PseudoU_synth_2"/>
    <property type="match status" value="1"/>
</dbReference>
<dbReference type="InterPro" id="IPR036986">
    <property type="entry name" value="S4_RNA-bd_sf"/>
</dbReference>
<accession>A0A9D0ZCF5</accession>
<dbReference type="EMBL" id="DVFJ01000027">
    <property type="protein sequence ID" value="HIQ72015.1"/>
    <property type="molecule type" value="Genomic_DNA"/>
</dbReference>
<dbReference type="Pfam" id="PF01479">
    <property type="entry name" value="S4"/>
    <property type="match status" value="1"/>
</dbReference>
<dbReference type="GO" id="GO:0005829">
    <property type="term" value="C:cytosol"/>
    <property type="evidence" value="ECO:0007669"/>
    <property type="project" value="UniProtKB-ARBA"/>
</dbReference>
<dbReference type="InterPro" id="IPR002942">
    <property type="entry name" value="S4_RNA-bd"/>
</dbReference>